<dbReference type="InterPro" id="IPR006917">
    <property type="entry name" value="SOUL_heme-bd"/>
</dbReference>
<accession>A0ABD1N8I3</accession>
<dbReference type="Proteomes" id="UP001603857">
    <property type="component" value="Unassembled WGS sequence"/>
</dbReference>
<comment type="caution">
    <text evidence="2">The sequence shown here is derived from an EMBL/GenBank/DDBJ whole genome shotgun (WGS) entry which is preliminary data.</text>
</comment>
<name>A0ABD1N8I3_9FABA</name>
<dbReference type="Gene3D" id="3.20.80.10">
    <property type="entry name" value="Regulatory factor, effector binding domain"/>
    <property type="match status" value="1"/>
</dbReference>
<dbReference type="Pfam" id="PF04832">
    <property type="entry name" value="SOUL"/>
    <property type="match status" value="1"/>
</dbReference>
<reference evidence="2 3" key="1">
    <citation type="submission" date="2024-08" db="EMBL/GenBank/DDBJ databases">
        <title>Insights into the chromosomal genome structure of Flemingia macrophylla.</title>
        <authorList>
            <person name="Ding Y."/>
            <person name="Zhao Y."/>
            <person name="Bi W."/>
            <person name="Wu M."/>
            <person name="Zhao G."/>
            <person name="Gong Y."/>
            <person name="Li W."/>
            <person name="Zhang P."/>
        </authorList>
    </citation>
    <scope>NUCLEOTIDE SEQUENCE [LARGE SCALE GENOMIC DNA]</scope>
    <source>
        <strain evidence="2">DYQJB</strain>
        <tissue evidence="2">Leaf</tissue>
    </source>
</reference>
<dbReference type="FunFam" id="3.20.80.10:FF:000002">
    <property type="entry name" value="Heme-binding protein 2"/>
    <property type="match status" value="1"/>
</dbReference>
<dbReference type="EMBL" id="JBGMDY010000002">
    <property type="protein sequence ID" value="KAL2344369.1"/>
    <property type="molecule type" value="Genomic_DNA"/>
</dbReference>
<dbReference type="InterPro" id="IPR011256">
    <property type="entry name" value="Reg_factor_effector_dom_sf"/>
</dbReference>
<dbReference type="PANTHER" id="PTHR11220">
    <property type="entry name" value="HEME-BINDING PROTEIN-RELATED"/>
    <property type="match status" value="1"/>
</dbReference>
<evidence type="ECO:0000313" key="3">
    <source>
        <dbReference type="Proteomes" id="UP001603857"/>
    </source>
</evidence>
<proteinExistence type="inferred from homology"/>
<comment type="similarity">
    <text evidence="1">Belongs to the HEBP family.</text>
</comment>
<dbReference type="SUPFAM" id="SSF55136">
    <property type="entry name" value="Probable bacterial effector-binding domain"/>
    <property type="match status" value="1"/>
</dbReference>
<organism evidence="2 3">
    <name type="scientific">Flemingia macrophylla</name>
    <dbReference type="NCBI Taxonomy" id="520843"/>
    <lineage>
        <taxon>Eukaryota</taxon>
        <taxon>Viridiplantae</taxon>
        <taxon>Streptophyta</taxon>
        <taxon>Embryophyta</taxon>
        <taxon>Tracheophyta</taxon>
        <taxon>Spermatophyta</taxon>
        <taxon>Magnoliopsida</taxon>
        <taxon>eudicotyledons</taxon>
        <taxon>Gunneridae</taxon>
        <taxon>Pentapetalae</taxon>
        <taxon>rosids</taxon>
        <taxon>fabids</taxon>
        <taxon>Fabales</taxon>
        <taxon>Fabaceae</taxon>
        <taxon>Papilionoideae</taxon>
        <taxon>50 kb inversion clade</taxon>
        <taxon>NPAAA clade</taxon>
        <taxon>indigoferoid/millettioid clade</taxon>
        <taxon>Phaseoleae</taxon>
        <taxon>Flemingia</taxon>
    </lineage>
</organism>
<protein>
    <recommendedName>
        <fullName evidence="4">SOUL heme-binding protein</fullName>
    </recommendedName>
</protein>
<dbReference type="AlphaFoldDB" id="A0ABD1N8I3"/>
<keyword evidence="3" id="KW-1185">Reference proteome</keyword>
<sequence length="211" mass="23929">MNTLFLLPTNLLSFSSRYGRLTLENKNRVCATELPKHTIIFSESDFQIRLYNESTWMSARVSETSFEQACKTGFHRLYEYIHGANSDSSKIAFTAPVITSVPKSPPGDGYIVRMFVSSLFEGKPPLPNPELELTIEKWKPKCIATWKFSGYAKDDNISKEIEALVTSLSKHSVKIQDTSSYIIAQYNASFHNTTDRLNEVWIKVSLLGTRC</sequence>
<evidence type="ECO:0008006" key="4">
    <source>
        <dbReference type="Google" id="ProtNLM"/>
    </source>
</evidence>
<dbReference type="PANTHER" id="PTHR11220:SF36">
    <property type="entry name" value="SOUL HEME-BINDING PROTEIN"/>
    <property type="match status" value="1"/>
</dbReference>
<evidence type="ECO:0000313" key="2">
    <source>
        <dbReference type="EMBL" id="KAL2344369.1"/>
    </source>
</evidence>
<gene>
    <name evidence="2" type="ORF">Fmac_005654</name>
</gene>
<evidence type="ECO:0000256" key="1">
    <source>
        <dbReference type="ARBA" id="ARBA00009817"/>
    </source>
</evidence>